<dbReference type="Proteomes" id="UP001293593">
    <property type="component" value="Unassembled WGS sequence"/>
</dbReference>
<evidence type="ECO:0000256" key="3">
    <source>
        <dbReference type="PROSITE-ProRule" id="PRU00708"/>
    </source>
</evidence>
<feature type="repeat" description="PPR" evidence="3">
    <location>
        <begin position="423"/>
        <end position="457"/>
    </location>
</feature>
<protein>
    <recommendedName>
        <fullName evidence="6">Pentatricopeptide repeat-containing protein</fullName>
    </recommendedName>
</protein>
<name>A0AAE1N8M9_9FABA</name>
<dbReference type="AlphaFoldDB" id="A0AAE1N8M9"/>
<dbReference type="InterPro" id="IPR002885">
    <property type="entry name" value="PPR_rpt"/>
</dbReference>
<feature type="repeat" description="PPR" evidence="3">
    <location>
        <begin position="352"/>
        <end position="386"/>
    </location>
</feature>
<gene>
    <name evidence="4" type="ORF">QN277_001435</name>
</gene>
<dbReference type="Pfam" id="PF13812">
    <property type="entry name" value="PPR_3"/>
    <property type="match status" value="1"/>
</dbReference>
<dbReference type="Pfam" id="PF01535">
    <property type="entry name" value="PPR"/>
    <property type="match status" value="3"/>
</dbReference>
<dbReference type="NCBIfam" id="TIGR00756">
    <property type="entry name" value="PPR"/>
    <property type="match status" value="5"/>
</dbReference>
<feature type="repeat" description="PPR" evidence="3">
    <location>
        <begin position="246"/>
        <end position="280"/>
    </location>
</feature>
<keyword evidence="5" id="KW-1185">Reference proteome</keyword>
<organism evidence="4 5">
    <name type="scientific">Acacia crassicarpa</name>
    <name type="common">northern wattle</name>
    <dbReference type="NCBI Taxonomy" id="499986"/>
    <lineage>
        <taxon>Eukaryota</taxon>
        <taxon>Viridiplantae</taxon>
        <taxon>Streptophyta</taxon>
        <taxon>Embryophyta</taxon>
        <taxon>Tracheophyta</taxon>
        <taxon>Spermatophyta</taxon>
        <taxon>Magnoliopsida</taxon>
        <taxon>eudicotyledons</taxon>
        <taxon>Gunneridae</taxon>
        <taxon>Pentapetalae</taxon>
        <taxon>rosids</taxon>
        <taxon>fabids</taxon>
        <taxon>Fabales</taxon>
        <taxon>Fabaceae</taxon>
        <taxon>Caesalpinioideae</taxon>
        <taxon>mimosoid clade</taxon>
        <taxon>Acacieae</taxon>
        <taxon>Acacia</taxon>
    </lineage>
</organism>
<dbReference type="InterPro" id="IPR050872">
    <property type="entry name" value="PPR_P_subfamily"/>
</dbReference>
<dbReference type="Gene3D" id="1.25.40.10">
    <property type="entry name" value="Tetratricopeptide repeat domain"/>
    <property type="match status" value="5"/>
</dbReference>
<dbReference type="PANTHER" id="PTHR46128">
    <property type="entry name" value="MITOCHONDRIAL GROUP I INTRON SPLICING FACTOR CCM1"/>
    <property type="match status" value="1"/>
</dbReference>
<comment type="caution">
    <text evidence="4">The sequence shown here is derived from an EMBL/GenBank/DDBJ whole genome shotgun (WGS) entry which is preliminary data.</text>
</comment>
<reference evidence="4" key="1">
    <citation type="submission" date="2023-10" db="EMBL/GenBank/DDBJ databases">
        <title>Chromosome-level genome of the transformable northern wattle, Acacia crassicarpa.</title>
        <authorList>
            <person name="Massaro I."/>
            <person name="Sinha N.R."/>
            <person name="Poethig S."/>
            <person name="Leichty A.R."/>
        </authorList>
    </citation>
    <scope>NUCLEOTIDE SEQUENCE</scope>
    <source>
        <strain evidence="4">Acra3RX</strain>
        <tissue evidence="4">Leaf</tissue>
    </source>
</reference>
<dbReference type="PROSITE" id="PS51375">
    <property type="entry name" value="PPR"/>
    <property type="match status" value="5"/>
</dbReference>
<dbReference type="SUPFAM" id="SSF81901">
    <property type="entry name" value="HCP-like"/>
    <property type="match status" value="1"/>
</dbReference>
<dbReference type="Pfam" id="PF13041">
    <property type="entry name" value="PPR_2"/>
    <property type="match status" value="1"/>
</dbReference>
<accession>A0AAE1N8M9</accession>
<evidence type="ECO:0000256" key="1">
    <source>
        <dbReference type="ARBA" id="ARBA00007626"/>
    </source>
</evidence>
<proteinExistence type="inferred from homology"/>
<dbReference type="InterPro" id="IPR011990">
    <property type="entry name" value="TPR-like_helical_dom_sf"/>
</dbReference>
<keyword evidence="2" id="KW-0677">Repeat</keyword>
<dbReference type="EMBL" id="JAWXYG010000001">
    <property type="protein sequence ID" value="KAK4284632.1"/>
    <property type="molecule type" value="Genomic_DNA"/>
</dbReference>
<sequence length="492" mass="56077">MAAQLLKRFPFTSQGRKSSSLFCYSSSTPSSGEASTTQSVVTTAVSILNHHRSKSRWSYLRSLCPDGFDPDDFSQITLHLRNRPHLAFQFFTFSRSLCKHNLASYSTIIHILARGRLKSHAQDVIRMAIRALELQEDDDENNPRSAPLKVFENLVKTYKDCGSAPFVFDLLIKACLGSKRIDPSIEIMRLLQNRGINLNVSTLNSLIYCVCQCRGIEAGYEIYREAFRLDEESEKDMKRDVSVIPNVHTYNTLMLCCYQSGLIEKVKKIWDEMLELNCVPSAYSYSVLMMAAFCEEGKMEDAEKLWQEMRSKDLEPDVVSYETMIVGFCKAGNVEKAEEFYREMAVKGIEGTCAAYEHIIKGYCDIGDVDSAILVYKNMCREGFRPEALTLDLIVRLLCDNGRVDEAVKFLRNAIYKLDLFPKGTSYEAIIKRLCYEGRMQEALKLQAEMIGKGFELNSEIYGAFIDGYMRQGNEEMAGALRKEMMQIQMRS</sequence>
<evidence type="ECO:0000256" key="2">
    <source>
        <dbReference type="ARBA" id="ARBA00022737"/>
    </source>
</evidence>
<dbReference type="PANTHER" id="PTHR46128:SF227">
    <property type="entry name" value="PENTACOTRIPEPTIDE-REPEAT REGION OF PRORP DOMAIN-CONTAINING PROTEIN"/>
    <property type="match status" value="1"/>
</dbReference>
<feature type="repeat" description="PPR" evidence="3">
    <location>
        <begin position="281"/>
        <end position="316"/>
    </location>
</feature>
<comment type="similarity">
    <text evidence="1">Belongs to the PPR family. P subfamily.</text>
</comment>
<evidence type="ECO:0008006" key="6">
    <source>
        <dbReference type="Google" id="ProtNLM"/>
    </source>
</evidence>
<feature type="repeat" description="PPR" evidence="3">
    <location>
        <begin position="317"/>
        <end position="351"/>
    </location>
</feature>
<evidence type="ECO:0000313" key="4">
    <source>
        <dbReference type="EMBL" id="KAK4284632.1"/>
    </source>
</evidence>
<evidence type="ECO:0000313" key="5">
    <source>
        <dbReference type="Proteomes" id="UP001293593"/>
    </source>
</evidence>